<name>A0A7J5YYZ0_DISMA</name>
<dbReference type="OrthoDB" id="532682at2759"/>
<evidence type="ECO:0000313" key="4">
    <source>
        <dbReference type="Proteomes" id="UP000518266"/>
    </source>
</evidence>
<dbReference type="Pfam" id="PF13428">
    <property type="entry name" value="TPR_14"/>
    <property type="match status" value="1"/>
</dbReference>
<keyword evidence="2" id="KW-1133">Transmembrane helix</keyword>
<keyword evidence="2" id="KW-0472">Membrane</keyword>
<dbReference type="Proteomes" id="UP000518266">
    <property type="component" value="Unassembled WGS sequence"/>
</dbReference>
<dbReference type="InterPro" id="IPR019734">
    <property type="entry name" value="TPR_rpt"/>
</dbReference>
<organism evidence="3 4">
    <name type="scientific">Dissostichus mawsoni</name>
    <name type="common">Antarctic cod</name>
    <dbReference type="NCBI Taxonomy" id="36200"/>
    <lineage>
        <taxon>Eukaryota</taxon>
        <taxon>Metazoa</taxon>
        <taxon>Chordata</taxon>
        <taxon>Craniata</taxon>
        <taxon>Vertebrata</taxon>
        <taxon>Euteleostomi</taxon>
        <taxon>Actinopterygii</taxon>
        <taxon>Neopterygii</taxon>
        <taxon>Teleostei</taxon>
        <taxon>Neoteleostei</taxon>
        <taxon>Acanthomorphata</taxon>
        <taxon>Eupercaria</taxon>
        <taxon>Perciformes</taxon>
        <taxon>Notothenioidei</taxon>
        <taxon>Nototheniidae</taxon>
        <taxon>Dissostichus</taxon>
    </lineage>
</organism>
<feature type="non-terminal residue" evidence="3">
    <location>
        <position position="107"/>
    </location>
</feature>
<proteinExistence type="predicted"/>
<evidence type="ECO:0000256" key="1">
    <source>
        <dbReference type="PROSITE-ProRule" id="PRU00339"/>
    </source>
</evidence>
<feature type="transmembrane region" description="Helical" evidence="2">
    <location>
        <begin position="6"/>
        <end position="34"/>
    </location>
</feature>
<protein>
    <submittedName>
        <fullName evidence="3">Uncharacterized protein</fullName>
    </submittedName>
</protein>
<dbReference type="InterPro" id="IPR011990">
    <property type="entry name" value="TPR-like_helical_dom_sf"/>
</dbReference>
<reference evidence="3 4" key="1">
    <citation type="submission" date="2020-03" db="EMBL/GenBank/DDBJ databases">
        <title>Dissostichus mawsoni Genome sequencing and assembly.</title>
        <authorList>
            <person name="Park H."/>
        </authorList>
    </citation>
    <scope>NUCLEOTIDE SEQUENCE [LARGE SCALE GENOMIC DNA]</scope>
    <source>
        <strain evidence="3">DM0001</strain>
        <tissue evidence="3">Muscle</tissue>
    </source>
</reference>
<dbReference type="EMBL" id="JAAKFY010000007">
    <property type="protein sequence ID" value="KAF3854792.1"/>
    <property type="molecule type" value="Genomic_DNA"/>
</dbReference>
<evidence type="ECO:0000256" key="2">
    <source>
        <dbReference type="SAM" id="Phobius"/>
    </source>
</evidence>
<comment type="caution">
    <text evidence="3">The sequence shown here is derived from an EMBL/GenBank/DDBJ whole genome shotgun (WGS) entry which is preliminary data.</text>
</comment>
<dbReference type="AlphaFoldDB" id="A0A7J5YYZ0"/>
<feature type="repeat" description="TPR" evidence="1">
    <location>
        <begin position="27"/>
        <end position="60"/>
    </location>
</feature>
<sequence>MIEEELAATLLLSVICLFMCLCLQTLLTLFSFLFQLLSDMGEYKEAMEVLKRALKLEPTTKAIHAELSKLVRRQSGGKDTQEWISKPAAMLGDNITPFLIPSKKKPS</sequence>
<dbReference type="PROSITE" id="PS50005">
    <property type="entry name" value="TPR"/>
    <property type="match status" value="1"/>
</dbReference>
<accession>A0A7J5YYZ0</accession>
<gene>
    <name evidence="3" type="ORF">F7725_022847</name>
</gene>
<keyword evidence="4" id="KW-1185">Reference proteome</keyword>
<dbReference type="Gene3D" id="1.25.40.10">
    <property type="entry name" value="Tetratricopeptide repeat domain"/>
    <property type="match status" value="1"/>
</dbReference>
<evidence type="ECO:0000313" key="3">
    <source>
        <dbReference type="EMBL" id="KAF3854792.1"/>
    </source>
</evidence>
<keyword evidence="2" id="KW-0812">Transmembrane</keyword>
<dbReference type="SUPFAM" id="SSF48452">
    <property type="entry name" value="TPR-like"/>
    <property type="match status" value="1"/>
</dbReference>
<keyword evidence="1" id="KW-0802">TPR repeat</keyword>